<accession>A0A3P7M286</accession>
<evidence type="ECO:0000313" key="3">
    <source>
        <dbReference type="Proteomes" id="UP000281553"/>
    </source>
</evidence>
<reference evidence="2 3" key="1">
    <citation type="submission" date="2018-11" db="EMBL/GenBank/DDBJ databases">
        <authorList>
            <consortium name="Pathogen Informatics"/>
        </authorList>
    </citation>
    <scope>NUCLEOTIDE SEQUENCE [LARGE SCALE GENOMIC DNA]</scope>
</reference>
<protein>
    <submittedName>
        <fullName evidence="2">Uncharacterized protein</fullName>
    </submittedName>
</protein>
<organism evidence="2 3">
    <name type="scientific">Dibothriocephalus latus</name>
    <name type="common">Fish tapeworm</name>
    <name type="synonym">Diphyllobothrium latum</name>
    <dbReference type="NCBI Taxonomy" id="60516"/>
    <lineage>
        <taxon>Eukaryota</taxon>
        <taxon>Metazoa</taxon>
        <taxon>Spiralia</taxon>
        <taxon>Lophotrochozoa</taxon>
        <taxon>Platyhelminthes</taxon>
        <taxon>Cestoda</taxon>
        <taxon>Eucestoda</taxon>
        <taxon>Diphyllobothriidea</taxon>
        <taxon>Diphyllobothriidae</taxon>
        <taxon>Dibothriocephalus</taxon>
    </lineage>
</organism>
<dbReference type="AlphaFoldDB" id="A0A3P7M286"/>
<evidence type="ECO:0000256" key="1">
    <source>
        <dbReference type="SAM" id="MobiDB-lite"/>
    </source>
</evidence>
<evidence type="ECO:0000313" key="2">
    <source>
        <dbReference type="EMBL" id="VDN17967.1"/>
    </source>
</evidence>
<name>A0A3P7M286_DIBLA</name>
<gene>
    <name evidence="2" type="ORF">DILT_LOCUS13062</name>
</gene>
<sequence>MTNQPYFSSPHPQELASQPKTSDCGIGGENKQPCLTPSTPGRLSVSTVAQSPKPPASIVAVNASRIAQLRSNAHGIAEVFLATDEMAEQNAIILKNLVASTAFTSRPTATVELRRVLSPPTRELGVHDSSLAFPYFLVDRASGVVIIRKSWAVRRIRNRR</sequence>
<feature type="region of interest" description="Disordered" evidence="1">
    <location>
        <begin position="1"/>
        <end position="50"/>
    </location>
</feature>
<dbReference type="Proteomes" id="UP000281553">
    <property type="component" value="Unassembled WGS sequence"/>
</dbReference>
<dbReference type="EMBL" id="UYRU01068718">
    <property type="protein sequence ID" value="VDN17967.1"/>
    <property type="molecule type" value="Genomic_DNA"/>
</dbReference>
<feature type="compositionally biased region" description="Polar residues" evidence="1">
    <location>
        <begin position="1"/>
        <end position="21"/>
    </location>
</feature>
<feature type="compositionally biased region" description="Polar residues" evidence="1">
    <location>
        <begin position="33"/>
        <end position="50"/>
    </location>
</feature>
<proteinExistence type="predicted"/>
<keyword evidence="3" id="KW-1185">Reference proteome</keyword>